<keyword evidence="4 8" id="KW-0812">Transmembrane</keyword>
<dbReference type="GO" id="GO:0005886">
    <property type="term" value="C:plasma membrane"/>
    <property type="evidence" value="ECO:0007669"/>
    <property type="project" value="UniProtKB-SubCell"/>
</dbReference>
<evidence type="ECO:0000256" key="7">
    <source>
        <dbReference type="ARBA" id="ARBA00023136"/>
    </source>
</evidence>
<keyword evidence="5 8" id="KW-1133">Transmembrane helix</keyword>
<evidence type="ECO:0000256" key="2">
    <source>
        <dbReference type="ARBA" id="ARBA00022448"/>
    </source>
</evidence>
<dbReference type="AlphaFoldDB" id="A0AAD5H8L6"/>
<dbReference type="InterPro" id="IPR044669">
    <property type="entry name" value="YneE/VCCN1/2-like"/>
</dbReference>
<keyword evidence="3" id="KW-1003">Cell membrane</keyword>
<keyword evidence="6" id="KW-0406">Ion transport</keyword>
<feature type="transmembrane region" description="Helical" evidence="8">
    <location>
        <begin position="64"/>
        <end position="84"/>
    </location>
</feature>
<evidence type="ECO:0000256" key="1">
    <source>
        <dbReference type="ARBA" id="ARBA00004651"/>
    </source>
</evidence>
<dbReference type="PANTHER" id="PTHR33281:SF19">
    <property type="entry name" value="VOLTAGE-DEPENDENT ANION CHANNEL-FORMING PROTEIN YNEE"/>
    <property type="match status" value="1"/>
</dbReference>
<dbReference type="GeneID" id="75917391"/>
<dbReference type="Proteomes" id="UP001206595">
    <property type="component" value="Unassembled WGS sequence"/>
</dbReference>
<evidence type="ECO:0000256" key="5">
    <source>
        <dbReference type="ARBA" id="ARBA00022989"/>
    </source>
</evidence>
<evidence type="ECO:0000256" key="4">
    <source>
        <dbReference type="ARBA" id="ARBA00022692"/>
    </source>
</evidence>
<evidence type="ECO:0000256" key="3">
    <source>
        <dbReference type="ARBA" id="ARBA00022475"/>
    </source>
</evidence>
<proteinExistence type="predicted"/>
<dbReference type="RefSeq" id="XP_051440839.1">
    <property type="nucleotide sequence ID" value="XM_051592048.1"/>
</dbReference>
<keyword evidence="2" id="KW-0813">Transport</keyword>
<evidence type="ECO:0000256" key="6">
    <source>
        <dbReference type="ARBA" id="ARBA00023065"/>
    </source>
</evidence>
<dbReference type="PANTHER" id="PTHR33281">
    <property type="entry name" value="UPF0187 PROTEIN YNEE"/>
    <property type="match status" value="1"/>
</dbReference>
<evidence type="ECO:0000256" key="8">
    <source>
        <dbReference type="SAM" id="Phobius"/>
    </source>
</evidence>
<evidence type="ECO:0008006" key="11">
    <source>
        <dbReference type="Google" id="ProtNLM"/>
    </source>
</evidence>
<reference evidence="9" key="2">
    <citation type="journal article" date="2022" name="Proc. Natl. Acad. Sci. U.S.A.">
        <title>Diploid-dominant life cycles characterize the early evolution of Fungi.</title>
        <authorList>
            <person name="Amses K.R."/>
            <person name="Simmons D.R."/>
            <person name="Longcore J.E."/>
            <person name="Mondo S.J."/>
            <person name="Seto K."/>
            <person name="Jeronimo G.H."/>
            <person name="Bonds A.E."/>
            <person name="Quandt C.A."/>
            <person name="Davis W.J."/>
            <person name="Chang Y."/>
            <person name="Federici B.A."/>
            <person name="Kuo A."/>
            <person name="LaButti K."/>
            <person name="Pangilinan J."/>
            <person name="Andreopoulos W."/>
            <person name="Tritt A."/>
            <person name="Riley R."/>
            <person name="Hundley H."/>
            <person name="Johnson J."/>
            <person name="Lipzen A."/>
            <person name="Barry K."/>
            <person name="Lang B.F."/>
            <person name="Cuomo C.A."/>
            <person name="Buchler N.E."/>
            <person name="Grigoriev I.V."/>
            <person name="Spatafora J.W."/>
            <person name="Stajich J.E."/>
            <person name="James T.Y."/>
        </authorList>
    </citation>
    <scope>NUCLEOTIDE SEQUENCE</scope>
    <source>
        <strain evidence="9">AG</strain>
    </source>
</reference>
<feature type="transmembrane region" description="Helical" evidence="8">
    <location>
        <begin position="35"/>
        <end position="58"/>
    </location>
</feature>
<keyword evidence="7 8" id="KW-0472">Membrane</keyword>
<comment type="subcellular location">
    <subcellularLocation>
        <location evidence="1">Cell membrane</location>
        <topology evidence="1">Multi-pass membrane protein</topology>
    </subcellularLocation>
</comment>
<dbReference type="GO" id="GO:0005254">
    <property type="term" value="F:chloride channel activity"/>
    <property type="evidence" value="ECO:0007669"/>
    <property type="project" value="InterPro"/>
</dbReference>
<comment type="caution">
    <text evidence="9">The sequence shown here is derived from an EMBL/GenBank/DDBJ whole genome shotgun (WGS) entry which is preliminary data.</text>
</comment>
<sequence>MITIPNNITNKTWIRKTISRVWANWPDVLCWKGSVLPATLPPVILMSIFSTLVCLVHVNFEVYLGLPSSVVPTISVTLGLLLAFRVNTAYDRYTEGRRLFQTITTTIRNLARLIWLNVPEKNERDHVEKMRCVKLLLAFAVATKRHLRSEYGIDYPDLKSLLPNDWVSTMTSASMPTSRTAPPPPKLKTRIAAMMGMGQPILLQDDTDVVPEAAFTGSPVDLIPPPILQPQNDDISDVANKRRDEEDQVPFLVKTTPTLEYPIKRATAKKKSDDKLHLLDSSSASGLNEQGSSTAASSIKSISFHSDEDLPEERDADMCLPMEILFRISLFLNQAKAAGRIESSFVVSCTSSIDTLTNSLTAFERIRHTPIPKAYDIHLKQGVVIYVVTLPFTLVAEMGFLMIPVVALVAFTLFGVIAIGSQIENPFGYDSNDLPLSHYCDQLKKEVEWVIYHIPTSTESVLLNGV</sequence>
<evidence type="ECO:0000313" key="10">
    <source>
        <dbReference type="Proteomes" id="UP001206595"/>
    </source>
</evidence>
<dbReference type="EMBL" id="MU620968">
    <property type="protein sequence ID" value="KAI8575835.1"/>
    <property type="molecule type" value="Genomic_DNA"/>
</dbReference>
<accession>A0AAD5H8L6</accession>
<keyword evidence="10" id="KW-1185">Reference proteome</keyword>
<protein>
    <recommendedName>
        <fullName evidence="11">Bestrophin, RFP-TM, chloride channel-domain-containing protein</fullName>
    </recommendedName>
</protein>
<evidence type="ECO:0000313" key="9">
    <source>
        <dbReference type="EMBL" id="KAI8575835.1"/>
    </source>
</evidence>
<dbReference type="Pfam" id="PF25539">
    <property type="entry name" value="Bestrophin_2"/>
    <property type="match status" value="2"/>
</dbReference>
<reference evidence="9" key="1">
    <citation type="submission" date="2021-06" db="EMBL/GenBank/DDBJ databases">
        <authorList>
            <consortium name="DOE Joint Genome Institute"/>
            <person name="Mondo S.J."/>
            <person name="Amses K.R."/>
            <person name="Simmons D.R."/>
            <person name="Longcore J.E."/>
            <person name="Seto K."/>
            <person name="Alves G.H."/>
            <person name="Bonds A.E."/>
            <person name="Quandt C.A."/>
            <person name="Davis W.J."/>
            <person name="Chang Y."/>
            <person name="Letcher P.M."/>
            <person name="Powell M.J."/>
            <person name="Kuo A."/>
            <person name="Labutti K."/>
            <person name="Pangilinan J."/>
            <person name="Andreopoulos W."/>
            <person name="Tritt A."/>
            <person name="Riley R."/>
            <person name="Hundley H."/>
            <person name="Johnson J."/>
            <person name="Lipzen A."/>
            <person name="Barry K."/>
            <person name="Berbee M.L."/>
            <person name="Buchler N.E."/>
            <person name="Grigoriev I.V."/>
            <person name="Spatafora J.W."/>
            <person name="Stajich J.E."/>
            <person name="James T.Y."/>
        </authorList>
    </citation>
    <scope>NUCLEOTIDE SEQUENCE</scope>
    <source>
        <strain evidence="9">AG</strain>
    </source>
</reference>
<name>A0AAD5H8L6_UMBRA</name>
<gene>
    <name evidence="9" type="ORF">K450DRAFT_259780</name>
</gene>
<feature type="transmembrane region" description="Helical" evidence="8">
    <location>
        <begin position="400"/>
        <end position="419"/>
    </location>
</feature>
<organism evidence="9 10">
    <name type="scientific">Umbelopsis ramanniana AG</name>
    <dbReference type="NCBI Taxonomy" id="1314678"/>
    <lineage>
        <taxon>Eukaryota</taxon>
        <taxon>Fungi</taxon>
        <taxon>Fungi incertae sedis</taxon>
        <taxon>Mucoromycota</taxon>
        <taxon>Mucoromycotina</taxon>
        <taxon>Umbelopsidomycetes</taxon>
        <taxon>Umbelopsidales</taxon>
        <taxon>Umbelopsidaceae</taxon>
        <taxon>Umbelopsis</taxon>
    </lineage>
</organism>